<evidence type="ECO:0000313" key="1">
    <source>
        <dbReference type="EMBL" id="MPN27121.1"/>
    </source>
</evidence>
<organism evidence="1">
    <name type="scientific">bioreactor metagenome</name>
    <dbReference type="NCBI Taxonomy" id="1076179"/>
    <lineage>
        <taxon>unclassified sequences</taxon>
        <taxon>metagenomes</taxon>
        <taxon>ecological metagenomes</taxon>
    </lineage>
</organism>
<dbReference type="EMBL" id="VSSQ01076897">
    <property type="protein sequence ID" value="MPN27121.1"/>
    <property type="molecule type" value="Genomic_DNA"/>
</dbReference>
<accession>A0A645GJH8</accession>
<comment type="caution">
    <text evidence="1">The sequence shown here is derived from an EMBL/GenBank/DDBJ whole genome shotgun (WGS) entry which is preliminary data.</text>
</comment>
<protein>
    <submittedName>
        <fullName evidence="1">Uncharacterized protein</fullName>
    </submittedName>
</protein>
<name>A0A645GJH8_9ZZZZ</name>
<proteinExistence type="predicted"/>
<reference evidence="1" key="1">
    <citation type="submission" date="2019-08" db="EMBL/GenBank/DDBJ databases">
        <authorList>
            <person name="Kucharzyk K."/>
            <person name="Murdoch R.W."/>
            <person name="Higgins S."/>
            <person name="Loffler F."/>
        </authorList>
    </citation>
    <scope>NUCLEOTIDE SEQUENCE</scope>
</reference>
<sequence>MVAHLGVCTVQVAEDAVHVPLDVVHIRKMPGFAERLEEVGTDVLTGEVEQILVAPDTGSAPWDGDHPLGVFSVELAFDAHHLRLYPKAEHHAQAMDFQGKATKARGEFLGVHRPVAKAGGVVVAQAEPAVVQDEELHAELGTLLCEVEQLVLGEVEVGRFPVVDEHRPFPELPRSPDNVVVHKVVEVGARSVQALV</sequence>
<gene>
    <name evidence="1" type="ORF">SDC9_174548</name>
</gene>
<dbReference type="AlphaFoldDB" id="A0A645GJH8"/>